<name>A0A0C6FUG3_9HYPH</name>
<dbReference type="Proteomes" id="UP000061432">
    <property type="component" value="Plasmid pMaq22A_1p"/>
</dbReference>
<dbReference type="InterPro" id="IPR036526">
    <property type="entry name" value="C-N_Hydrolase_sf"/>
</dbReference>
<dbReference type="AlphaFoldDB" id="A0A0C6FUG3"/>
<reference evidence="2 3" key="1">
    <citation type="journal article" date="2015" name="Genome Announc.">
        <title>Complete Genome Sequence of Methylobacterium aquaticum Strain 22A, Isolated from Racomitrium japonicum Moss.</title>
        <authorList>
            <person name="Tani A."/>
            <person name="Ogura Y."/>
            <person name="Hayashi T."/>
            <person name="Kimbara K."/>
        </authorList>
    </citation>
    <scope>NUCLEOTIDE SEQUENCE [LARGE SCALE GENOMIC DNA]</scope>
    <source>
        <strain evidence="2 3">MA-22A</strain>
        <plasmid evidence="3">Plasmid pMaq22A_1p DNA</plasmid>
    </source>
</reference>
<proteinExistence type="predicted"/>
<dbReference type="GO" id="GO:0016787">
    <property type="term" value="F:hydrolase activity"/>
    <property type="evidence" value="ECO:0007669"/>
    <property type="project" value="UniProtKB-KW"/>
</dbReference>
<geneLocation type="plasmid" evidence="3">
    <name>pMaq22A_1p DNA</name>
</geneLocation>
<dbReference type="OrthoDB" id="7593639at2"/>
<sequence length="436" mass="47447">MTFEEWIACAEALAADHRSLSQADTATCRRALLGVHRLFKIAPTPLLDAYARVPERLLGEAARARADDVTGGNFAWHLPGTPDLSAWALAAGAQARALDEVLFTTAPSHFGPVDPEEWRCATSQAYAIPRARTREPADKRDNQRFTRRGVLHHRVVPEVLDAGYRVRLVRLDTTAAPAGEQVTMGAALFPGLDLQIRREGEDGFVVTGAACAGMDVTVLRQLQAAFADGCFAAMWPELTVAPTLLALIQRTLEDRALSVDPRNSLQLVVAGSWHVQEEHGLANVAPVLDGYGGVKLLYRKVLPYQDRKIGTEAIAPVLEVPVLVTDDHLVGFGICKDFCDQGVPLAFADLDVDLVLVPSMGNPVTMDGHRSTAKRMRTLFGTRAFVVQQAEAERPADEQPGWVLPFPNDPTGLATPDLRQAGDWQSYKGTVPRGRD</sequence>
<protein>
    <submittedName>
        <fullName evidence="2">Predicted amidohydrolase</fullName>
    </submittedName>
</protein>
<evidence type="ECO:0000313" key="2">
    <source>
        <dbReference type="EMBL" id="BAQ49189.1"/>
    </source>
</evidence>
<dbReference type="SUPFAM" id="SSF56317">
    <property type="entry name" value="Carbon-nitrogen hydrolase"/>
    <property type="match status" value="1"/>
</dbReference>
<feature type="region of interest" description="Disordered" evidence="1">
    <location>
        <begin position="393"/>
        <end position="436"/>
    </location>
</feature>
<dbReference type="KEGG" id="maqu:Maq22A_1p34635"/>
<keyword evidence="2" id="KW-0614">Plasmid</keyword>
<dbReference type="PATRIC" id="fig|270351.10.peg.6236"/>
<gene>
    <name evidence="2" type="ORF">Maq22A_1p34635</name>
</gene>
<dbReference type="EMBL" id="AP014705">
    <property type="protein sequence ID" value="BAQ49189.1"/>
    <property type="molecule type" value="Genomic_DNA"/>
</dbReference>
<dbReference type="Gene3D" id="3.60.110.10">
    <property type="entry name" value="Carbon-nitrogen hydrolase"/>
    <property type="match status" value="1"/>
</dbReference>
<evidence type="ECO:0000256" key="1">
    <source>
        <dbReference type="SAM" id="MobiDB-lite"/>
    </source>
</evidence>
<organism evidence="2 3">
    <name type="scientific">Methylobacterium aquaticum</name>
    <dbReference type="NCBI Taxonomy" id="270351"/>
    <lineage>
        <taxon>Bacteria</taxon>
        <taxon>Pseudomonadati</taxon>
        <taxon>Pseudomonadota</taxon>
        <taxon>Alphaproteobacteria</taxon>
        <taxon>Hyphomicrobiales</taxon>
        <taxon>Methylobacteriaceae</taxon>
        <taxon>Methylobacterium</taxon>
    </lineage>
</organism>
<accession>A0A0C6FUG3</accession>
<reference evidence="3" key="2">
    <citation type="submission" date="2015-01" db="EMBL/GenBank/DDBJ databases">
        <title>Complete genome sequence of Methylobacterium aquaticum strain 22A.</title>
        <authorList>
            <person name="Tani A."/>
            <person name="Ogura Y."/>
            <person name="Hayashi T."/>
        </authorList>
    </citation>
    <scope>NUCLEOTIDE SEQUENCE [LARGE SCALE GENOMIC DNA]</scope>
    <source>
        <strain evidence="3">MA-22A</strain>
        <plasmid evidence="3">Plasmid pMaq22A_1p DNA</plasmid>
    </source>
</reference>
<dbReference type="RefSeq" id="WP_060850309.1">
    <property type="nucleotide sequence ID" value="NZ_AP014705.1"/>
</dbReference>
<evidence type="ECO:0000313" key="3">
    <source>
        <dbReference type="Proteomes" id="UP000061432"/>
    </source>
</evidence>
<keyword evidence="2" id="KW-0378">Hydrolase</keyword>